<evidence type="ECO:0000256" key="2">
    <source>
        <dbReference type="ARBA" id="ARBA00022529"/>
    </source>
</evidence>
<dbReference type="GO" id="GO:0005576">
    <property type="term" value="C:extracellular region"/>
    <property type="evidence" value="ECO:0007669"/>
    <property type="project" value="InterPro"/>
</dbReference>
<gene>
    <name evidence="8" type="primary">bceA</name>
</gene>
<evidence type="ECO:0000256" key="6">
    <source>
        <dbReference type="ARBA" id="ARBA00023048"/>
    </source>
</evidence>
<dbReference type="RefSeq" id="WP_088346271.1">
    <property type="nucleotide sequence ID" value="NZ_NIRC01000048.1"/>
</dbReference>
<keyword evidence="4 7" id="KW-0425">Lantibiotic</keyword>
<protein>
    <recommendedName>
        <fullName evidence="7">Lantibiotic</fullName>
    </recommendedName>
</protein>
<keyword evidence="2 7" id="KW-0929">Antimicrobial</keyword>
<evidence type="ECO:0000256" key="7">
    <source>
        <dbReference type="RuleBase" id="RU362078"/>
    </source>
</evidence>
<comment type="function">
    <text evidence="7">Lanthionine-containing peptide antibiotic (lantibiotic) active on Gram-positive bacteria. The bactericidal activity of lantibiotics is based on depolarization of energized bacterial cytoplasmic membranes, initiated by the formation of aqueous transmembrane pores.</text>
</comment>
<evidence type="ECO:0000256" key="5">
    <source>
        <dbReference type="ARBA" id="ARBA00023022"/>
    </source>
</evidence>
<evidence type="ECO:0000256" key="3">
    <source>
        <dbReference type="ARBA" id="ARBA00022784"/>
    </source>
</evidence>
<keyword evidence="5 7" id="KW-0044">Antibiotic</keyword>
<dbReference type="GO" id="GO:0005102">
    <property type="term" value="F:signaling receptor binding"/>
    <property type="evidence" value="ECO:0007669"/>
    <property type="project" value="UniProtKB-KW"/>
</dbReference>
<dbReference type="EMBL" id="KJ504103">
    <property type="protein sequence ID" value="AHX39576.1"/>
    <property type="molecule type" value="Genomic_DNA"/>
</dbReference>
<keyword evidence="3" id="KW-0883">Thioether bond</keyword>
<comment type="similarity">
    <text evidence="1 7">Belongs to the type A lantibiotic family.</text>
</comment>
<comment type="PTM">
    <text evidence="7">Maturation of lantibiotics involves the enzymatic conversion of Thr, and Ser into dehydrated AA and the formation of thioether bonds with cysteine. This is followed by membrane translocation and cleavage of the modified precursor.</text>
</comment>
<dbReference type="Pfam" id="PF04604">
    <property type="entry name" value="L_biotic_typeA"/>
    <property type="match status" value="1"/>
</dbReference>
<evidence type="ECO:0000313" key="8">
    <source>
        <dbReference type="EMBL" id="AHX39576.1"/>
    </source>
</evidence>
<proteinExistence type="inferred from homology"/>
<dbReference type="InterPro" id="IPR007682">
    <property type="entry name" value="Lantibiotic_typ-A_Lactobact"/>
</dbReference>
<organism evidence="8">
    <name type="scientific">Bacillus cereus</name>
    <dbReference type="NCBI Taxonomy" id="1396"/>
    <lineage>
        <taxon>Bacteria</taxon>
        <taxon>Bacillati</taxon>
        <taxon>Bacillota</taxon>
        <taxon>Bacilli</taxon>
        <taxon>Bacillales</taxon>
        <taxon>Bacillaceae</taxon>
        <taxon>Bacillus</taxon>
        <taxon>Bacillus cereus group</taxon>
    </lineage>
</organism>
<keyword evidence="6 7" id="KW-0078">Bacteriocin</keyword>
<dbReference type="GO" id="GO:0031640">
    <property type="term" value="P:killing of cells of another organism"/>
    <property type="evidence" value="ECO:0007669"/>
    <property type="project" value="UniProtKB-UniRule"/>
</dbReference>
<name>A0A023Q0A7_BACCE</name>
<accession>A0A023Q0A7</accession>
<evidence type="ECO:0000256" key="4">
    <source>
        <dbReference type="ARBA" id="ARBA00022789"/>
    </source>
</evidence>
<sequence>METEKYLQVVEDEEIEQLVGGAGPGWVETLTKDCPWNMPVACVTILGQRICKKCY</sequence>
<evidence type="ECO:0000256" key="1">
    <source>
        <dbReference type="ARBA" id="ARBA00009379"/>
    </source>
</evidence>
<dbReference type="AlphaFoldDB" id="A0A023Q0A7"/>
<dbReference type="GO" id="GO:0042742">
    <property type="term" value="P:defense response to bacterium"/>
    <property type="evidence" value="ECO:0007669"/>
    <property type="project" value="UniProtKB-UniRule"/>
</dbReference>
<reference evidence="8" key="1">
    <citation type="submission" date="2014-02" db="EMBL/GenBank/DDBJ databases">
        <title>Investigating the importance of disulfide bridge in newly discovered disulfide-containing bovicin HJ50-like lantibiotics.</title>
        <authorList>
            <person name="Wang J."/>
            <person name="Ma H."/>
            <person name="Ge X."/>
            <person name="Zhang J."/>
            <person name="Teng K."/>
            <person name="Zhong J."/>
        </authorList>
    </citation>
    <scope>NUCLEOTIDE SEQUENCE</scope>
    <source>
        <strain evidence="8">As 1.348</strain>
    </source>
</reference>